<organism evidence="1">
    <name type="scientific">viral metagenome</name>
    <dbReference type="NCBI Taxonomy" id="1070528"/>
    <lineage>
        <taxon>unclassified sequences</taxon>
        <taxon>metagenomes</taxon>
        <taxon>organismal metagenomes</taxon>
    </lineage>
</organism>
<name>A0A6C0LLM6_9ZZZZ</name>
<dbReference type="EMBL" id="MN740525">
    <property type="protein sequence ID" value="QHU31230.1"/>
    <property type="molecule type" value="Genomic_DNA"/>
</dbReference>
<proteinExistence type="predicted"/>
<reference evidence="1" key="1">
    <citation type="journal article" date="2020" name="Nature">
        <title>Giant virus diversity and host interactions through global metagenomics.</title>
        <authorList>
            <person name="Schulz F."/>
            <person name="Roux S."/>
            <person name="Paez-Espino D."/>
            <person name="Jungbluth S."/>
            <person name="Walsh D.A."/>
            <person name="Denef V.J."/>
            <person name="McMahon K.D."/>
            <person name="Konstantinidis K.T."/>
            <person name="Eloe-Fadrosh E.A."/>
            <person name="Kyrpides N.C."/>
            <person name="Woyke T."/>
        </authorList>
    </citation>
    <scope>NUCLEOTIDE SEQUENCE</scope>
    <source>
        <strain evidence="1">GVMAG-M-3300027963-21</strain>
    </source>
</reference>
<accession>A0A6C0LLM6</accession>
<sequence length="279" mass="33084">MSVEYHRYPDMAVHHIPEMEFSALFDKTTNVQGDRDIYLKYFLFIKCKNNIYIDVKNVGSIVMPFEDMLKNQKLKMYYDLSLLFVKDKNKIVEKISEDGSCIWDAEITGIYKGRRNWYVDCAYILNDEVRTDKQYCYYEINPYVLTDPNYLWLDDTGNRKWVHTASEIEFFNYNLQNSIGYVLSVVYKKRVINYTNLAIAYNATLMEKELDDITVIEEDKRNLVKLISFYEKKDMNCDLFQIIYGNLIHAPKTFARYLTNLEAKLEDSEKTIRTVIVST</sequence>
<protein>
    <submittedName>
        <fullName evidence="1">Uncharacterized protein</fullName>
    </submittedName>
</protein>
<evidence type="ECO:0000313" key="1">
    <source>
        <dbReference type="EMBL" id="QHU31230.1"/>
    </source>
</evidence>
<dbReference type="AlphaFoldDB" id="A0A6C0LLM6"/>